<comment type="caution">
    <text evidence="2">The sequence shown here is derived from an EMBL/GenBank/DDBJ whole genome shotgun (WGS) entry which is preliminary data.</text>
</comment>
<dbReference type="AlphaFoldDB" id="A0A8S1GY88"/>
<protein>
    <submittedName>
        <fullName evidence="2">Uncharacterized protein</fullName>
    </submittedName>
</protein>
<keyword evidence="3" id="KW-1185">Reference proteome</keyword>
<feature type="region of interest" description="Disordered" evidence="1">
    <location>
        <begin position="39"/>
        <end position="66"/>
    </location>
</feature>
<accession>A0A8S1GY88</accession>
<evidence type="ECO:0000313" key="2">
    <source>
        <dbReference type="EMBL" id="CAD6188409.1"/>
    </source>
</evidence>
<dbReference type="Proteomes" id="UP000835052">
    <property type="component" value="Unassembled WGS sequence"/>
</dbReference>
<name>A0A8S1GY88_9PELO</name>
<evidence type="ECO:0000313" key="3">
    <source>
        <dbReference type="Proteomes" id="UP000835052"/>
    </source>
</evidence>
<dbReference type="EMBL" id="CAJGYM010000008">
    <property type="protein sequence ID" value="CAD6188409.1"/>
    <property type="molecule type" value="Genomic_DNA"/>
</dbReference>
<gene>
    <name evidence="2" type="ORF">CAUJ_LOCUS4328</name>
</gene>
<proteinExistence type="predicted"/>
<organism evidence="2 3">
    <name type="scientific">Caenorhabditis auriculariae</name>
    <dbReference type="NCBI Taxonomy" id="2777116"/>
    <lineage>
        <taxon>Eukaryota</taxon>
        <taxon>Metazoa</taxon>
        <taxon>Ecdysozoa</taxon>
        <taxon>Nematoda</taxon>
        <taxon>Chromadorea</taxon>
        <taxon>Rhabditida</taxon>
        <taxon>Rhabditina</taxon>
        <taxon>Rhabditomorpha</taxon>
        <taxon>Rhabditoidea</taxon>
        <taxon>Rhabditidae</taxon>
        <taxon>Peloderinae</taxon>
        <taxon>Caenorhabditis</taxon>
    </lineage>
</organism>
<evidence type="ECO:0000256" key="1">
    <source>
        <dbReference type="SAM" id="MobiDB-lite"/>
    </source>
</evidence>
<reference evidence="2" key="1">
    <citation type="submission" date="2020-10" db="EMBL/GenBank/DDBJ databases">
        <authorList>
            <person name="Kikuchi T."/>
        </authorList>
    </citation>
    <scope>NUCLEOTIDE SEQUENCE</scope>
    <source>
        <strain evidence="2">NKZ352</strain>
    </source>
</reference>
<sequence>MRNRPIRWAELDGAVGGNFRRTHYHRPPTVTRRCRVGAEAQGLREPQSPSGANYEGIDTRTTPRGH</sequence>